<protein>
    <recommendedName>
        <fullName evidence="1">F-box domain-containing protein</fullName>
    </recommendedName>
</protein>
<name>A0A9P5NN39_GYMJU</name>
<organism evidence="2 3">
    <name type="scientific">Gymnopilus junonius</name>
    <name type="common">Spectacular rustgill mushroom</name>
    <name type="synonym">Gymnopilus spectabilis subsp. junonius</name>
    <dbReference type="NCBI Taxonomy" id="109634"/>
    <lineage>
        <taxon>Eukaryota</taxon>
        <taxon>Fungi</taxon>
        <taxon>Dikarya</taxon>
        <taxon>Basidiomycota</taxon>
        <taxon>Agaricomycotina</taxon>
        <taxon>Agaricomycetes</taxon>
        <taxon>Agaricomycetidae</taxon>
        <taxon>Agaricales</taxon>
        <taxon>Agaricineae</taxon>
        <taxon>Hymenogastraceae</taxon>
        <taxon>Gymnopilus</taxon>
    </lineage>
</organism>
<gene>
    <name evidence="2" type="ORF">CPB84DRAFT_1847944</name>
</gene>
<dbReference type="OrthoDB" id="2952032at2759"/>
<keyword evidence="3" id="KW-1185">Reference proteome</keyword>
<dbReference type="AlphaFoldDB" id="A0A9P5NN39"/>
<evidence type="ECO:0000259" key="1">
    <source>
        <dbReference type="Pfam" id="PF00646"/>
    </source>
</evidence>
<dbReference type="Proteomes" id="UP000724874">
    <property type="component" value="Unassembled WGS sequence"/>
</dbReference>
<sequence>MNSDPGATSGVITRVAAVHCSMFDLCHLSSTSIYWKLNRDPDILSSPLLGHNVPLELITYILSYLSPKDVDERKTLIEFGLVSHTWLSLTRRAAFSDLELTATKLKALLSPEYSDLFENPLATIPPLVVSLNIIDLKSEYLRPEAIPLVSNFKNVKTLEVETDMMQGFFDLDEIRHREFITAVPALFKNVTSLTICTLFLNFSELVVFICSFPFLEILDLDGGISYEKLHVQGGQPQHYNLSPSLKTMRIISPSLWRILPWLLSLPALPPIQNLLLKLWVALISSRDLNSLLQRLAPTLRRFFVDIGGSFPKPKDGTEPIFTFKHTKHLQFFRLSIWRFANVKCWFFPESREIRLQEIRLGDIYTSDSDSDSEMEDGRPLAGRSFLYVDPILATFPFHDGENGGGGADGWTMVVPRSCPKSQNWTKKNLPRLVKMGMKVDYT</sequence>
<reference evidence="2" key="1">
    <citation type="submission" date="2020-11" db="EMBL/GenBank/DDBJ databases">
        <authorList>
            <consortium name="DOE Joint Genome Institute"/>
            <person name="Ahrendt S."/>
            <person name="Riley R."/>
            <person name="Andreopoulos W."/>
            <person name="LaButti K."/>
            <person name="Pangilinan J."/>
            <person name="Ruiz-duenas F.J."/>
            <person name="Barrasa J.M."/>
            <person name="Sanchez-Garcia M."/>
            <person name="Camarero S."/>
            <person name="Miyauchi S."/>
            <person name="Serrano A."/>
            <person name="Linde D."/>
            <person name="Babiker R."/>
            <person name="Drula E."/>
            <person name="Ayuso-Fernandez I."/>
            <person name="Pacheco R."/>
            <person name="Padilla G."/>
            <person name="Ferreira P."/>
            <person name="Barriuso J."/>
            <person name="Kellner H."/>
            <person name="Castanera R."/>
            <person name="Alfaro M."/>
            <person name="Ramirez L."/>
            <person name="Pisabarro A.G."/>
            <person name="Kuo A."/>
            <person name="Tritt A."/>
            <person name="Lipzen A."/>
            <person name="He G."/>
            <person name="Yan M."/>
            <person name="Ng V."/>
            <person name="Cullen D."/>
            <person name="Martin F."/>
            <person name="Rosso M.-N."/>
            <person name="Henrissat B."/>
            <person name="Hibbett D."/>
            <person name="Martinez A.T."/>
            <person name="Grigoriev I.V."/>
        </authorList>
    </citation>
    <scope>NUCLEOTIDE SEQUENCE</scope>
    <source>
        <strain evidence="2">AH 44721</strain>
    </source>
</reference>
<evidence type="ECO:0000313" key="2">
    <source>
        <dbReference type="EMBL" id="KAF8898037.1"/>
    </source>
</evidence>
<dbReference type="InterPro" id="IPR001810">
    <property type="entry name" value="F-box_dom"/>
</dbReference>
<dbReference type="EMBL" id="JADNYJ010000056">
    <property type="protein sequence ID" value="KAF8898037.1"/>
    <property type="molecule type" value="Genomic_DNA"/>
</dbReference>
<feature type="domain" description="F-box" evidence="1">
    <location>
        <begin position="52"/>
        <end position="92"/>
    </location>
</feature>
<comment type="caution">
    <text evidence="2">The sequence shown here is derived from an EMBL/GenBank/DDBJ whole genome shotgun (WGS) entry which is preliminary data.</text>
</comment>
<proteinExistence type="predicted"/>
<dbReference type="Pfam" id="PF00646">
    <property type="entry name" value="F-box"/>
    <property type="match status" value="1"/>
</dbReference>
<evidence type="ECO:0000313" key="3">
    <source>
        <dbReference type="Proteomes" id="UP000724874"/>
    </source>
</evidence>
<accession>A0A9P5NN39</accession>